<dbReference type="SMART" id="SM00320">
    <property type="entry name" value="WD40"/>
    <property type="match status" value="8"/>
</dbReference>
<evidence type="ECO:0000313" key="5">
    <source>
        <dbReference type="EMBL" id="ORY88334.1"/>
    </source>
</evidence>
<sequence>MSSQRPEDVVQEIDQEPTQEEYIRDDEGIEVEEVFEVDQEMDDEDGEQGEGAEGEGDDGFYQDGDGAENLLDNGFDDSFAQFVGHEAAVFAVALHPTDALIAVSGGEDDLAHLWRTDNGETIIKLDGHTDSVTSVGFSFDGEMVATGGMDGRVRIWRKIKGTEGFLQWEFLTSLEGPDEVNWIDWHPKGNVLLAGGADGTVWLWNLPSGNPLHVLTGHVAPVTCGRFTPDGKKIVTCSEDSALILWDPRTGEAVHKLVASDARFALDGGINSLAINTAGTVAICGGAQGGLRAVNLVQGTVLAQMAGHEDGASIEAVAFSEVPIAGAASVTVLVSCGTDGRVCTWEANTFKLRSTGTHEDAVTSLAFSPGTTTFLTGSADKTLKIWDYRRGSCEKTLLGHRDVIHSCAVSKDGSLVISGGEDGVVKVFKPHEERPDPLGEDAEMTA</sequence>
<dbReference type="EMBL" id="MCGR01000011">
    <property type="protein sequence ID" value="ORY88334.1"/>
    <property type="molecule type" value="Genomic_DNA"/>
</dbReference>
<dbReference type="PANTHER" id="PTHR19857">
    <property type="entry name" value="MITOCHONDRIAL DIVISION PROTEIN 1-RELATED"/>
    <property type="match status" value="1"/>
</dbReference>
<dbReference type="InterPro" id="IPR011047">
    <property type="entry name" value="Quinoprotein_ADH-like_sf"/>
</dbReference>
<evidence type="ECO:0000256" key="4">
    <source>
        <dbReference type="SAM" id="MobiDB-lite"/>
    </source>
</evidence>
<name>A0A1Y2FWG6_9BASI</name>
<dbReference type="InterPro" id="IPR051179">
    <property type="entry name" value="WD_repeat_multifunction"/>
</dbReference>
<feature type="repeat" description="WD" evidence="3">
    <location>
        <begin position="82"/>
        <end position="124"/>
    </location>
</feature>
<comment type="caution">
    <text evidence="5">The sequence shown here is derived from an EMBL/GenBank/DDBJ whole genome shotgun (WGS) entry which is preliminary data.</text>
</comment>
<feature type="repeat" description="WD" evidence="3">
    <location>
        <begin position="215"/>
        <end position="256"/>
    </location>
</feature>
<dbReference type="CDD" id="cd00200">
    <property type="entry name" value="WD40"/>
    <property type="match status" value="1"/>
</dbReference>
<keyword evidence="2" id="KW-0677">Repeat</keyword>
<dbReference type="PROSITE" id="PS50294">
    <property type="entry name" value="WD_REPEATS_REGION"/>
    <property type="match status" value="5"/>
</dbReference>
<evidence type="ECO:0000256" key="3">
    <source>
        <dbReference type="PROSITE-ProRule" id="PRU00221"/>
    </source>
</evidence>
<dbReference type="Gene3D" id="2.130.10.10">
    <property type="entry name" value="YVTN repeat-like/Quinoprotein amine dehydrogenase"/>
    <property type="match status" value="1"/>
</dbReference>
<evidence type="ECO:0000313" key="6">
    <source>
        <dbReference type="Proteomes" id="UP000193467"/>
    </source>
</evidence>
<feature type="repeat" description="WD" evidence="3">
    <location>
        <begin position="355"/>
        <end position="396"/>
    </location>
</feature>
<keyword evidence="1 3" id="KW-0853">WD repeat</keyword>
<dbReference type="Pfam" id="PF00400">
    <property type="entry name" value="WD40"/>
    <property type="match status" value="6"/>
</dbReference>
<feature type="compositionally biased region" description="Acidic residues" evidence="4">
    <location>
        <begin position="36"/>
        <end position="60"/>
    </location>
</feature>
<dbReference type="OrthoDB" id="10261640at2759"/>
<dbReference type="SUPFAM" id="SSF50998">
    <property type="entry name" value="Quinoprotein alcohol dehydrogenase-like"/>
    <property type="match status" value="1"/>
</dbReference>
<dbReference type="InterPro" id="IPR019775">
    <property type="entry name" value="WD40_repeat_CS"/>
</dbReference>
<dbReference type="STRING" id="106004.A0A1Y2FWG6"/>
<dbReference type="PROSITE" id="PS00678">
    <property type="entry name" value="WD_REPEATS_1"/>
    <property type="match status" value="1"/>
</dbReference>
<dbReference type="PANTHER" id="PTHR19857:SF8">
    <property type="entry name" value="ANGIO-ASSOCIATED MIGRATORY CELL PROTEIN"/>
    <property type="match status" value="1"/>
</dbReference>
<dbReference type="InParanoid" id="A0A1Y2FWG6"/>
<dbReference type="AlphaFoldDB" id="A0A1Y2FWG6"/>
<gene>
    <name evidence="5" type="ORF">BCR35DRAFT_301870</name>
</gene>
<dbReference type="InterPro" id="IPR020472">
    <property type="entry name" value="WD40_PAC1"/>
</dbReference>
<dbReference type="InterPro" id="IPR015943">
    <property type="entry name" value="WD40/YVTN_repeat-like_dom_sf"/>
</dbReference>
<dbReference type="PROSITE" id="PS50082">
    <property type="entry name" value="WD_REPEATS_2"/>
    <property type="match status" value="6"/>
</dbReference>
<dbReference type="Proteomes" id="UP000193467">
    <property type="component" value="Unassembled WGS sequence"/>
</dbReference>
<dbReference type="FunCoup" id="A0A1Y2FWG6">
    <property type="interactions" value="434"/>
</dbReference>
<accession>A0A1Y2FWG6</accession>
<evidence type="ECO:0000256" key="1">
    <source>
        <dbReference type="ARBA" id="ARBA00022574"/>
    </source>
</evidence>
<reference evidence="5 6" key="1">
    <citation type="submission" date="2016-07" db="EMBL/GenBank/DDBJ databases">
        <title>Pervasive Adenine N6-methylation of Active Genes in Fungi.</title>
        <authorList>
            <consortium name="DOE Joint Genome Institute"/>
            <person name="Mondo S.J."/>
            <person name="Dannebaum R.O."/>
            <person name="Kuo R.C."/>
            <person name="Labutti K."/>
            <person name="Haridas S."/>
            <person name="Kuo A."/>
            <person name="Salamov A."/>
            <person name="Ahrendt S.R."/>
            <person name="Lipzen A."/>
            <person name="Sullivan W."/>
            <person name="Andreopoulos W.B."/>
            <person name="Clum A."/>
            <person name="Lindquist E."/>
            <person name="Daum C."/>
            <person name="Ramamoorthy G.K."/>
            <person name="Gryganskyi A."/>
            <person name="Culley D."/>
            <person name="Magnuson J.K."/>
            <person name="James T.Y."/>
            <person name="O'Malley M.A."/>
            <person name="Stajich J.E."/>
            <person name="Spatafora J.W."/>
            <person name="Visel A."/>
            <person name="Grigoriev I.V."/>
        </authorList>
    </citation>
    <scope>NUCLEOTIDE SEQUENCE [LARGE SCALE GENOMIC DNA]</scope>
    <source>
        <strain evidence="5 6">62-1032</strain>
    </source>
</reference>
<feature type="region of interest" description="Disordered" evidence="4">
    <location>
        <begin position="36"/>
        <end position="67"/>
    </location>
</feature>
<dbReference type="InterPro" id="IPR001680">
    <property type="entry name" value="WD40_rpt"/>
</dbReference>
<evidence type="ECO:0000256" key="2">
    <source>
        <dbReference type="ARBA" id="ARBA00022737"/>
    </source>
</evidence>
<organism evidence="5 6">
    <name type="scientific">Leucosporidium creatinivorum</name>
    <dbReference type="NCBI Taxonomy" id="106004"/>
    <lineage>
        <taxon>Eukaryota</taxon>
        <taxon>Fungi</taxon>
        <taxon>Dikarya</taxon>
        <taxon>Basidiomycota</taxon>
        <taxon>Pucciniomycotina</taxon>
        <taxon>Microbotryomycetes</taxon>
        <taxon>Leucosporidiales</taxon>
        <taxon>Leucosporidium</taxon>
    </lineage>
</organism>
<feature type="repeat" description="WD" evidence="3">
    <location>
        <begin position="183"/>
        <end position="214"/>
    </location>
</feature>
<feature type="repeat" description="WD" evidence="3">
    <location>
        <begin position="125"/>
        <end position="156"/>
    </location>
</feature>
<protein>
    <submittedName>
        <fullName evidence="5">Quinon protein alcohol dehydrogenase-like superfamily</fullName>
    </submittedName>
</protein>
<keyword evidence="6" id="KW-1185">Reference proteome</keyword>
<proteinExistence type="predicted"/>
<feature type="repeat" description="WD" evidence="3">
    <location>
        <begin position="397"/>
        <end position="429"/>
    </location>
</feature>
<dbReference type="PRINTS" id="PR00320">
    <property type="entry name" value="GPROTEINBRPT"/>
</dbReference>